<dbReference type="InterPro" id="IPR032570">
    <property type="entry name" value="SF1-HH"/>
</dbReference>
<sequence length="474" mass="54090">MEASFMPTRNNVGGDSGQNGGNFSGNMSITGFNSEVGSKRESRWSRINEGSTSRWKSVYEKEFIPPAYSDFPPGMSNSDIDQFLREQRLDELIYKLQMGEIEYGSPDIREPSPPPIYDKNGARINTREVRVRKNMEEELSNLIEYMSNNVQGYVVPRDYKPLKKTKKLIIPLDKYPDYNFMGLIIGPRGYNHRRLEAESGAQISIRGKGTTKEGKKCDHQTEEELAMPMHIHITAESQYKLDKAVNMILPLLDPFHPLHEEYKRDGLQQLAIINGTLNANLNNSNSLISTFSNGNTSLTLAKGCLHCGSTQHPTYACPDVNSLNSFKRPDIKCSICGDKGHITKDCKQYVPNNNVEEEFKKMMMELGHDVNYNAESSNNNNDKSNDYNTSGDYYENLYSGNDNLYNSNEYQQYDYEQPDINNTNDSANYIYQTLQNNLYNSNNLLLHNSINRELLYNNSNNNNDEDDDNMEESD</sequence>
<comment type="function">
    <text evidence="12">Necessary for the splicing of pre-mRNA. Has a role in the recognition of the branch site (5'-UACUAAC-3'), the pyrimidine tract and the 3'-splice site at the 3'-end of introns.</text>
</comment>
<feature type="domain" description="CCHC-type" evidence="14">
    <location>
        <begin position="332"/>
        <end position="348"/>
    </location>
</feature>
<comment type="similarity">
    <text evidence="2 12">Belongs to the BBP/SF1 family.</text>
</comment>
<keyword evidence="9 12" id="KW-0539">Nucleus</keyword>
<dbReference type="EMBL" id="JAPCXB010000006">
    <property type="protein sequence ID" value="KAJ1615362.1"/>
    <property type="molecule type" value="Genomic_DNA"/>
</dbReference>
<evidence type="ECO:0000256" key="7">
    <source>
        <dbReference type="ARBA" id="ARBA00022884"/>
    </source>
</evidence>
<dbReference type="PANTHER" id="PTHR11208:SF45">
    <property type="entry name" value="SPLICING FACTOR 1"/>
    <property type="match status" value="1"/>
</dbReference>
<evidence type="ECO:0000256" key="13">
    <source>
        <dbReference type="SAM" id="MobiDB-lite"/>
    </source>
</evidence>
<dbReference type="PANTHER" id="PTHR11208">
    <property type="entry name" value="RNA-BINDING PROTEIN RELATED"/>
    <property type="match status" value="1"/>
</dbReference>
<evidence type="ECO:0000256" key="3">
    <source>
        <dbReference type="ARBA" id="ARBA00022664"/>
    </source>
</evidence>
<evidence type="ECO:0000256" key="4">
    <source>
        <dbReference type="ARBA" id="ARBA00022723"/>
    </source>
</evidence>
<name>A0ABQ8PCD7_9CRYT</name>
<feature type="compositionally biased region" description="Gly residues" evidence="13">
    <location>
        <begin position="14"/>
        <end position="23"/>
    </location>
</feature>
<dbReference type="SUPFAM" id="SSF57756">
    <property type="entry name" value="Retrovirus zinc finger-like domains"/>
    <property type="match status" value="1"/>
</dbReference>
<proteinExistence type="inferred from homology"/>
<keyword evidence="6 12" id="KW-0862">Zinc</keyword>
<dbReference type="SUPFAM" id="SSF54791">
    <property type="entry name" value="Eukaryotic type KH-domain (KH-domain type I)"/>
    <property type="match status" value="1"/>
</dbReference>
<evidence type="ECO:0000256" key="5">
    <source>
        <dbReference type="ARBA" id="ARBA00022771"/>
    </source>
</evidence>
<dbReference type="InterPro" id="IPR055256">
    <property type="entry name" value="KH_1_KHDC4/BBP-like"/>
</dbReference>
<reference evidence="15" key="1">
    <citation type="submission" date="2022-10" db="EMBL/GenBank/DDBJ databases">
        <title>Adaptive evolution leads to modifications in subtelomeric GC content in a zoonotic Cryptosporidium species.</title>
        <authorList>
            <person name="Li J."/>
            <person name="Feng Y."/>
            <person name="Xiao L."/>
        </authorList>
    </citation>
    <scope>NUCLEOTIDE SEQUENCE</scope>
    <source>
        <strain evidence="15">25894</strain>
    </source>
</reference>
<dbReference type="PROSITE" id="PS50158">
    <property type="entry name" value="ZF_CCHC"/>
    <property type="match status" value="1"/>
</dbReference>
<dbReference type="Pfam" id="PF22675">
    <property type="entry name" value="KH-I_KHDC4-BBP"/>
    <property type="match status" value="1"/>
</dbReference>
<organism evidence="15 16">
    <name type="scientific">Cryptosporidium canis</name>
    <dbReference type="NCBI Taxonomy" id="195482"/>
    <lineage>
        <taxon>Eukaryota</taxon>
        <taxon>Sar</taxon>
        <taxon>Alveolata</taxon>
        <taxon>Apicomplexa</taxon>
        <taxon>Conoidasida</taxon>
        <taxon>Coccidia</taxon>
        <taxon>Eucoccidiorida</taxon>
        <taxon>Eimeriorina</taxon>
        <taxon>Cryptosporidiidae</taxon>
        <taxon>Cryptosporidium</taxon>
    </lineage>
</organism>
<dbReference type="Pfam" id="PF16275">
    <property type="entry name" value="SF1-HH"/>
    <property type="match status" value="1"/>
</dbReference>
<evidence type="ECO:0000256" key="6">
    <source>
        <dbReference type="ARBA" id="ARBA00022833"/>
    </source>
</evidence>
<keyword evidence="8 12" id="KW-0508">mRNA splicing</keyword>
<dbReference type="Gene3D" id="3.30.1370.10">
    <property type="entry name" value="K Homology domain, type 1"/>
    <property type="match status" value="1"/>
</dbReference>
<keyword evidence="5 10" id="KW-0863">Zinc-finger</keyword>
<keyword evidence="3 12" id="KW-0507">mRNA processing</keyword>
<evidence type="ECO:0000313" key="15">
    <source>
        <dbReference type="EMBL" id="KAJ1615362.1"/>
    </source>
</evidence>
<dbReference type="InterPro" id="IPR045071">
    <property type="entry name" value="BBP-like"/>
</dbReference>
<accession>A0ABQ8PCD7</accession>
<gene>
    <name evidence="15" type="ORF">OJ252_220</name>
</gene>
<evidence type="ECO:0000256" key="10">
    <source>
        <dbReference type="PROSITE-ProRule" id="PRU00047"/>
    </source>
</evidence>
<dbReference type="InterPro" id="IPR036612">
    <property type="entry name" value="KH_dom_type_1_sf"/>
</dbReference>
<protein>
    <recommendedName>
        <fullName evidence="12">Branchpoint-bridging protein</fullName>
    </recommendedName>
</protein>
<evidence type="ECO:0000256" key="8">
    <source>
        <dbReference type="ARBA" id="ARBA00023187"/>
    </source>
</evidence>
<comment type="subcellular location">
    <subcellularLocation>
        <location evidence="1 12">Nucleus</location>
    </subcellularLocation>
</comment>
<dbReference type="SMART" id="SM00322">
    <property type="entry name" value="KH"/>
    <property type="match status" value="1"/>
</dbReference>
<evidence type="ECO:0000256" key="12">
    <source>
        <dbReference type="RuleBase" id="RU367126"/>
    </source>
</evidence>
<evidence type="ECO:0000256" key="11">
    <source>
        <dbReference type="PROSITE-ProRule" id="PRU00117"/>
    </source>
</evidence>
<keyword evidence="7 11" id="KW-0694">RNA-binding</keyword>
<evidence type="ECO:0000256" key="1">
    <source>
        <dbReference type="ARBA" id="ARBA00004123"/>
    </source>
</evidence>
<evidence type="ECO:0000256" key="9">
    <source>
        <dbReference type="ARBA" id="ARBA00023242"/>
    </source>
</evidence>
<dbReference type="InterPro" id="IPR036875">
    <property type="entry name" value="Znf_CCHC_sf"/>
</dbReference>
<keyword evidence="12" id="KW-0747">Spliceosome</keyword>
<feature type="region of interest" description="Disordered" evidence="13">
    <location>
        <begin position="371"/>
        <end position="393"/>
    </location>
</feature>
<dbReference type="Gene3D" id="4.10.60.10">
    <property type="entry name" value="Zinc finger, CCHC-type"/>
    <property type="match status" value="1"/>
</dbReference>
<dbReference type="Proteomes" id="UP001071777">
    <property type="component" value="Unassembled WGS sequence"/>
</dbReference>
<dbReference type="PROSITE" id="PS50084">
    <property type="entry name" value="KH_TYPE_1"/>
    <property type="match status" value="1"/>
</dbReference>
<comment type="caution">
    <text evidence="15">The sequence shown here is derived from an EMBL/GenBank/DDBJ whole genome shotgun (WGS) entry which is preliminary data.</text>
</comment>
<feature type="compositionally biased region" description="Low complexity" evidence="13">
    <location>
        <begin position="371"/>
        <end position="390"/>
    </location>
</feature>
<evidence type="ECO:0000259" key="14">
    <source>
        <dbReference type="PROSITE" id="PS50158"/>
    </source>
</evidence>
<dbReference type="InterPro" id="IPR004087">
    <property type="entry name" value="KH_dom"/>
</dbReference>
<keyword evidence="4 12" id="KW-0479">Metal-binding</keyword>
<dbReference type="SMART" id="SM00343">
    <property type="entry name" value="ZnF_C2HC"/>
    <property type="match status" value="2"/>
</dbReference>
<dbReference type="Gene3D" id="6.10.140.1790">
    <property type="match status" value="1"/>
</dbReference>
<dbReference type="InterPro" id="IPR001878">
    <property type="entry name" value="Znf_CCHC"/>
</dbReference>
<feature type="region of interest" description="Disordered" evidence="13">
    <location>
        <begin position="1"/>
        <end position="26"/>
    </location>
</feature>
<evidence type="ECO:0000313" key="16">
    <source>
        <dbReference type="Proteomes" id="UP001071777"/>
    </source>
</evidence>
<evidence type="ECO:0000256" key="2">
    <source>
        <dbReference type="ARBA" id="ARBA00010382"/>
    </source>
</evidence>
<keyword evidence="16" id="KW-1185">Reference proteome</keyword>
<dbReference type="CDD" id="cd02395">
    <property type="entry name" value="KH-I_BBP"/>
    <property type="match status" value="1"/>
</dbReference>
<dbReference type="InterPro" id="IPR047086">
    <property type="entry name" value="SF1-HH_sf"/>
</dbReference>